<gene>
    <name evidence="6" type="ORF">A8L58_11115</name>
    <name evidence="5" type="ORF">AXH35_09675</name>
</gene>
<keyword evidence="8" id="KW-1185">Reference proteome</keyword>
<reference evidence="6 8" key="1">
    <citation type="journal article" date="2016" name="Plant Dis.">
        <title>Improved production of propionic acid using genome shuffling.</title>
        <authorList>
            <person name="Luna-Flores C.H."/>
            <person name="Palfreyman R.W."/>
            <person name="Kromer J.O."/>
            <person name="Nielsen L.K."/>
            <person name="Marcellin E."/>
        </authorList>
    </citation>
    <scope>NUCLEOTIDE SEQUENCE [LARGE SCALE GENOMIC DNA]</scope>
    <source>
        <strain evidence="6 8">F3E8</strain>
    </source>
</reference>
<evidence type="ECO:0000313" key="6">
    <source>
        <dbReference type="EMBL" id="AOZ47147.1"/>
    </source>
</evidence>
<dbReference type="GO" id="GO:0031388">
    <property type="term" value="P:organic acid phosphorylation"/>
    <property type="evidence" value="ECO:0007669"/>
    <property type="project" value="UniProtKB-UniRule"/>
</dbReference>
<keyword evidence="2 4" id="KW-0808">Transferase</keyword>
<keyword evidence="3 4" id="KW-0418">Kinase</keyword>
<sequence length="386" mass="39042">MLNPMSAQAVATDIGTVVVAVDSFKGSLTSSQACQAVAEGIRQGEPGQPVIAIPVADGGEGTLDAALAAGYEAVSTRCHGATGDLAEVEWARRGDDAVIEMAACCGLERADRVSGPPAPQRALAASSRGLGEVIAAALRAGVTSITIGIGGSASTDGGAGMLEALGARFLDRERNDIEAGAAGLETLDLVDLTHLNPRLAEVKLTVACDVTSPLLGEHGAAAVFGPQKGLDADGITRADRALEMFAGAVEPALGVIHRDDPGAGAAGGAGFALLCLGATYRPGAQVVLGWSHAAEHIGVASLVITGEGRLDHQTLLGKTPDAVRRMARQAGVPVWAVCGRCDLEGEDRDAFDGVLALSDIEPDPARSIAGARGLLVRMVAEAMGPE</sequence>
<dbReference type="Gene3D" id="3.40.50.10350">
    <property type="entry name" value="Glycerate kinase, domain 1"/>
    <property type="match status" value="1"/>
</dbReference>
<dbReference type="NCBIfam" id="TIGR00045">
    <property type="entry name" value="glycerate kinase"/>
    <property type="match status" value="1"/>
</dbReference>
<evidence type="ECO:0000256" key="1">
    <source>
        <dbReference type="ARBA" id="ARBA00006284"/>
    </source>
</evidence>
<dbReference type="InterPro" id="IPR018193">
    <property type="entry name" value="Glyc_kinase_flavodox-like_fold"/>
</dbReference>
<evidence type="ECO:0000313" key="5">
    <source>
        <dbReference type="EMBL" id="AMS05680.1"/>
    </source>
</evidence>
<proteinExistence type="inferred from homology"/>
<accession>A0AAC9ANI6</accession>
<dbReference type="EMBL" id="CP014352">
    <property type="protein sequence ID" value="AMS05680.1"/>
    <property type="molecule type" value="Genomic_DNA"/>
</dbReference>
<dbReference type="SUPFAM" id="SSF110738">
    <property type="entry name" value="Glycerate kinase I"/>
    <property type="match status" value="1"/>
</dbReference>
<dbReference type="InterPro" id="IPR004381">
    <property type="entry name" value="Glycerate_kinase"/>
</dbReference>
<reference evidence="5 7" key="2">
    <citation type="submission" date="2016-02" db="EMBL/GenBank/DDBJ databases">
        <title>Complete Genome Sequence of Propionibacterium acidipropionici ATCC 55737.</title>
        <authorList>
            <person name="Luna Flores C.H."/>
            <person name="Nielsen L.K."/>
            <person name="Marcellin E."/>
        </authorList>
    </citation>
    <scope>NUCLEOTIDE SEQUENCE [LARGE SCALE GENOMIC DNA]</scope>
    <source>
        <strain evidence="5 7">ATCC 55737</strain>
    </source>
</reference>
<dbReference type="InterPro" id="IPR036129">
    <property type="entry name" value="Glycerate_kinase_sf"/>
</dbReference>
<dbReference type="Proteomes" id="UP000075221">
    <property type="component" value="Chromosome"/>
</dbReference>
<protein>
    <submittedName>
        <fullName evidence="5">Glycerate kinase</fullName>
    </submittedName>
</protein>
<dbReference type="InterPro" id="IPR018197">
    <property type="entry name" value="Glycerate_kinase_RE-like"/>
</dbReference>
<evidence type="ECO:0000256" key="4">
    <source>
        <dbReference type="PIRNR" id="PIRNR006078"/>
    </source>
</evidence>
<dbReference type="PIRSF" id="PIRSF006078">
    <property type="entry name" value="GlxK"/>
    <property type="match status" value="1"/>
</dbReference>
<evidence type="ECO:0000313" key="8">
    <source>
        <dbReference type="Proteomes" id="UP000178666"/>
    </source>
</evidence>
<dbReference type="PANTHER" id="PTHR21599">
    <property type="entry name" value="GLYCERATE KINASE"/>
    <property type="match status" value="1"/>
</dbReference>
<name>A0AAC9ANI6_9ACTN</name>
<evidence type="ECO:0000256" key="3">
    <source>
        <dbReference type="ARBA" id="ARBA00022777"/>
    </source>
</evidence>
<dbReference type="KEGG" id="aaci:ASQ49_05420"/>
<dbReference type="GO" id="GO:0008887">
    <property type="term" value="F:glycerate kinase activity"/>
    <property type="evidence" value="ECO:0007669"/>
    <property type="project" value="UniProtKB-UniRule"/>
</dbReference>
<dbReference type="OMA" id="MRVLVCP"/>
<comment type="similarity">
    <text evidence="1 4">Belongs to the glycerate kinase type-1 family.</text>
</comment>
<dbReference type="AlphaFoldDB" id="A0AAC9ANI6"/>
<dbReference type="Gene3D" id="3.90.1510.10">
    <property type="entry name" value="Glycerate kinase, domain 2"/>
    <property type="match status" value="1"/>
</dbReference>
<dbReference type="EMBL" id="CP015970">
    <property type="protein sequence ID" value="AOZ47147.1"/>
    <property type="molecule type" value="Genomic_DNA"/>
</dbReference>
<dbReference type="Pfam" id="PF02595">
    <property type="entry name" value="Gly_kinase"/>
    <property type="match status" value="1"/>
</dbReference>
<dbReference type="Proteomes" id="UP000178666">
    <property type="component" value="Chromosome"/>
</dbReference>
<dbReference type="PANTHER" id="PTHR21599:SF0">
    <property type="entry name" value="GLYCERATE KINASE"/>
    <property type="match status" value="1"/>
</dbReference>
<organism evidence="5 7">
    <name type="scientific">Acidipropionibacterium acidipropionici</name>
    <dbReference type="NCBI Taxonomy" id="1748"/>
    <lineage>
        <taxon>Bacteria</taxon>
        <taxon>Bacillati</taxon>
        <taxon>Actinomycetota</taxon>
        <taxon>Actinomycetes</taxon>
        <taxon>Propionibacteriales</taxon>
        <taxon>Propionibacteriaceae</taxon>
        <taxon>Acidipropionibacterium</taxon>
    </lineage>
</organism>
<evidence type="ECO:0000256" key="2">
    <source>
        <dbReference type="ARBA" id="ARBA00022679"/>
    </source>
</evidence>
<evidence type="ECO:0000313" key="7">
    <source>
        <dbReference type="Proteomes" id="UP000075221"/>
    </source>
</evidence>